<protein>
    <recommendedName>
        <fullName evidence="1">Receptor expression-enhancing protein</fullName>
    </recommendedName>
</protein>
<name>A0AAV5TBN0_9BILA</name>
<feature type="transmembrane region" description="Helical" evidence="1">
    <location>
        <begin position="86"/>
        <end position="115"/>
    </location>
</feature>
<dbReference type="EMBL" id="BTSX01000003">
    <property type="protein sequence ID" value="GMS89790.1"/>
    <property type="molecule type" value="Genomic_DNA"/>
</dbReference>
<organism evidence="2 3">
    <name type="scientific">Pristionchus entomophagus</name>
    <dbReference type="NCBI Taxonomy" id="358040"/>
    <lineage>
        <taxon>Eukaryota</taxon>
        <taxon>Metazoa</taxon>
        <taxon>Ecdysozoa</taxon>
        <taxon>Nematoda</taxon>
        <taxon>Chromadorea</taxon>
        <taxon>Rhabditida</taxon>
        <taxon>Rhabditina</taxon>
        <taxon>Diplogasteromorpha</taxon>
        <taxon>Diplogasteroidea</taxon>
        <taxon>Neodiplogasteridae</taxon>
        <taxon>Pristionchus</taxon>
    </lineage>
</organism>
<keyword evidence="1" id="KW-0812">Transmembrane</keyword>
<gene>
    <name evidence="2" type="ORF">PENTCL1PPCAC_11965</name>
</gene>
<dbReference type="InterPro" id="IPR004345">
    <property type="entry name" value="TB2_DP1_HVA22"/>
</dbReference>
<feature type="transmembrane region" description="Helical" evidence="1">
    <location>
        <begin position="159"/>
        <end position="175"/>
    </location>
</feature>
<dbReference type="PANTHER" id="PTHR12300">
    <property type="entry name" value="HVA22-LIKE PROTEINS"/>
    <property type="match status" value="1"/>
</dbReference>
<sequence>IRLSNHLVLFHSQRAVMKSQIDSFTNSTGEGSKSYGQLSMPVPGPVEGFKRAEKDLVQFLYHPRGRQGENVIKSVEKKTQLKREQVTYIGFAIVGVLLSVCSIASFLCNIIGYGYPAYISVKAIRTVQKDDDTLWLKYWTVFGVFSVIDTFAEAILRFFPIYYLAKAVFLVYLYLPQTQGAEYLYQNYVDPLITKIDAWLDSRNNKSKE</sequence>
<comment type="subcellular location">
    <subcellularLocation>
        <location evidence="1">Membrane</location>
        <topology evidence="1">Multi-pass membrane protein</topology>
    </subcellularLocation>
</comment>
<evidence type="ECO:0000256" key="1">
    <source>
        <dbReference type="RuleBase" id="RU362006"/>
    </source>
</evidence>
<comment type="caution">
    <text evidence="2">The sequence shown here is derived from an EMBL/GenBank/DDBJ whole genome shotgun (WGS) entry which is preliminary data.</text>
</comment>
<evidence type="ECO:0000313" key="3">
    <source>
        <dbReference type="Proteomes" id="UP001432027"/>
    </source>
</evidence>
<keyword evidence="1" id="KW-0472">Membrane</keyword>
<proteinExistence type="inferred from homology"/>
<keyword evidence="3" id="KW-1185">Reference proteome</keyword>
<evidence type="ECO:0000313" key="2">
    <source>
        <dbReference type="EMBL" id="GMS89790.1"/>
    </source>
</evidence>
<dbReference type="GO" id="GO:0016020">
    <property type="term" value="C:membrane"/>
    <property type="evidence" value="ECO:0007669"/>
    <property type="project" value="UniProtKB-SubCell"/>
</dbReference>
<dbReference type="Proteomes" id="UP001432027">
    <property type="component" value="Unassembled WGS sequence"/>
</dbReference>
<reference evidence="2" key="1">
    <citation type="submission" date="2023-10" db="EMBL/GenBank/DDBJ databases">
        <title>Genome assembly of Pristionchus species.</title>
        <authorList>
            <person name="Yoshida K."/>
            <person name="Sommer R.J."/>
        </authorList>
    </citation>
    <scope>NUCLEOTIDE SEQUENCE</scope>
    <source>
        <strain evidence="2">RS0144</strain>
    </source>
</reference>
<dbReference type="AlphaFoldDB" id="A0AAV5TBN0"/>
<feature type="non-terminal residue" evidence="2">
    <location>
        <position position="1"/>
    </location>
</feature>
<dbReference type="Pfam" id="PF03134">
    <property type="entry name" value="TB2_DP1_HVA22"/>
    <property type="match status" value="1"/>
</dbReference>
<comment type="similarity">
    <text evidence="1">Belongs to the DP1 family.</text>
</comment>
<keyword evidence="1" id="KW-1133">Transmembrane helix</keyword>
<accession>A0AAV5TBN0</accession>
<dbReference type="PANTHER" id="PTHR12300:SF34">
    <property type="entry name" value="RECEPTOR EXPRESSION-ENHANCING PROTEIN"/>
    <property type="match status" value="1"/>
</dbReference>